<evidence type="ECO:0000313" key="5">
    <source>
        <dbReference type="Proteomes" id="UP000800092"/>
    </source>
</evidence>
<sequence length="321" mass="34743">MHEIPADLTKSLRSYRGSVHSKSPVPEDRTRSPTSTPSSENDDETDASSVVQHPTGAIHHLRHTGELQKQSQSTGPNNTSAIQTLPPVSAKDASKLSPKKPTAMASPIDPDPIAAREQDNGEPLTEPDFYGLMGMRPPAQRGQTPKKLSAEHGLYCTVLTEHNYINRKYKVYDLLVYVFLILQIILSAIFIVLGALQNIDSHIAVATLGAVSTVVGGVLAIMKGQGLPNRLRMTRTGLRNVLLEAEELYYDVGAGRKVLYSDVKKVREDYLRVLEEANRNHPDTWNATATDAAQGTQVPGGKSQQAAANGKPTAPKPAKSG</sequence>
<evidence type="ECO:0000259" key="3">
    <source>
        <dbReference type="Pfam" id="PF18142"/>
    </source>
</evidence>
<feature type="compositionally biased region" description="Polar residues" evidence="1">
    <location>
        <begin position="283"/>
        <end position="307"/>
    </location>
</feature>
<accession>A0A6A6HFJ2</accession>
<dbReference type="InterPro" id="IPR041622">
    <property type="entry name" value="SLATT_fungi"/>
</dbReference>
<feature type="domain" description="SMODS and SLOG-associating 2TM effector" evidence="3">
    <location>
        <begin position="158"/>
        <end position="275"/>
    </location>
</feature>
<evidence type="ECO:0000256" key="2">
    <source>
        <dbReference type="SAM" id="Phobius"/>
    </source>
</evidence>
<dbReference type="Pfam" id="PF18142">
    <property type="entry name" value="SLATT_fungal"/>
    <property type="match status" value="1"/>
</dbReference>
<dbReference type="OrthoDB" id="4472872at2759"/>
<evidence type="ECO:0000256" key="1">
    <source>
        <dbReference type="SAM" id="MobiDB-lite"/>
    </source>
</evidence>
<dbReference type="Proteomes" id="UP000800092">
    <property type="component" value="Unassembled WGS sequence"/>
</dbReference>
<name>A0A6A6HFJ2_VIRVR</name>
<feature type="region of interest" description="Disordered" evidence="1">
    <location>
        <begin position="282"/>
        <end position="321"/>
    </location>
</feature>
<keyword evidence="2" id="KW-1133">Transmembrane helix</keyword>
<feature type="compositionally biased region" description="Polar residues" evidence="1">
    <location>
        <begin position="67"/>
        <end position="83"/>
    </location>
</feature>
<protein>
    <recommendedName>
        <fullName evidence="3">SMODS and SLOG-associating 2TM effector domain-containing protein</fullName>
    </recommendedName>
</protein>
<dbReference type="PANTHER" id="PTHR38793:SF3">
    <property type="entry name" value="SMODS AND SLOG-ASSOCIATING 2TM EFFECTOR DOMAIN-CONTAINING PROTEIN"/>
    <property type="match status" value="1"/>
</dbReference>
<feature type="transmembrane region" description="Helical" evidence="2">
    <location>
        <begin position="202"/>
        <end position="222"/>
    </location>
</feature>
<feature type="transmembrane region" description="Helical" evidence="2">
    <location>
        <begin position="174"/>
        <end position="196"/>
    </location>
</feature>
<dbReference type="AlphaFoldDB" id="A0A6A6HFJ2"/>
<keyword evidence="2" id="KW-0812">Transmembrane</keyword>
<feature type="region of interest" description="Disordered" evidence="1">
    <location>
        <begin position="1"/>
        <end position="147"/>
    </location>
</feature>
<proteinExistence type="predicted"/>
<reference evidence="4" key="1">
    <citation type="journal article" date="2020" name="Stud. Mycol.">
        <title>101 Dothideomycetes genomes: a test case for predicting lifestyles and emergence of pathogens.</title>
        <authorList>
            <person name="Haridas S."/>
            <person name="Albert R."/>
            <person name="Binder M."/>
            <person name="Bloem J."/>
            <person name="Labutti K."/>
            <person name="Salamov A."/>
            <person name="Andreopoulos B."/>
            <person name="Baker S."/>
            <person name="Barry K."/>
            <person name="Bills G."/>
            <person name="Bluhm B."/>
            <person name="Cannon C."/>
            <person name="Castanera R."/>
            <person name="Culley D."/>
            <person name="Daum C."/>
            <person name="Ezra D."/>
            <person name="Gonzalez J."/>
            <person name="Henrissat B."/>
            <person name="Kuo A."/>
            <person name="Liang C."/>
            <person name="Lipzen A."/>
            <person name="Lutzoni F."/>
            <person name="Magnuson J."/>
            <person name="Mondo S."/>
            <person name="Nolan M."/>
            <person name="Ohm R."/>
            <person name="Pangilinan J."/>
            <person name="Park H.-J."/>
            <person name="Ramirez L."/>
            <person name="Alfaro M."/>
            <person name="Sun H."/>
            <person name="Tritt A."/>
            <person name="Yoshinaga Y."/>
            <person name="Zwiers L.-H."/>
            <person name="Turgeon B."/>
            <person name="Goodwin S."/>
            <person name="Spatafora J."/>
            <person name="Crous P."/>
            <person name="Grigoriev I."/>
        </authorList>
    </citation>
    <scope>NUCLEOTIDE SEQUENCE</scope>
    <source>
        <strain evidence="4">Tuck. ex Michener</strain>
    </source>
</reference>
<keyword evidence="5" id="KW-1185">Reference proteome</keyword>
<dbReference type="PANTHER" id="PTHR38793">
    <property type="entry name" value="SLATT_FUNGAL DOMAIN-CONTAINING PROTEIN-RELATED"/>
    <property type="match status" value="1"/>
</dbReference>
<evidence type="ECO:0000313" key="4">
    <source>
        <dbReference type="EMBL" id="KAF2236283.1"/>
    </source>
</evidence>
<organism evidence="4 5">
    <name type="scientific">Viridothelium virens</name>
    <name type="common">Speckled blister lichen</name>
    <name type="synonym">Trypethelium virens</name>
    <dbReference type="NCBI Taxonomy" id="1048519"/>
    <lineage>
        <taxon>Eukaryota</taxon>
        <taxon>Fungi</taxon>
        <taxon>Dikarya</taxon>
        <taxon>Ascomycota</taxon>
        <taxon>Pezizomycotina</taxon>
        <taxon>Dothideomycetes</taxon>
        <taxon>Dothideomycetes incertae sedis</taxon>
        <taxon>Trypetheliales</taxon>
        <taxon>Trypetheliaceae</taxon>
        <taxon>Viridothelium</taxon>
    </lineage>
</organism>
<dbReference type="NCBIfam" id="NF033635">
    <property type="entry name" value="SLATT_fungal"/>
    <property type="match status" value="1"/>
</dbReference>
<dbReference type="EMBL" id="ML991786">
    <property type="protein sequence ID" value="KAF2236283.1"/>
    <property type="molecule type" value="Genomic_DNA"/>
</dbReference>
<gene>
    <name evidence="4" type="ORF">EV356DRAFT_575190</name>
</gene>
<keyword evidence="2" id="KW-0472">Membrane</keyword>